<dbReference type="EMBL" id="LKAM01000006">
    <property type="protein sequence ID" value="KUM47986.1"/>
    <property type="molecule type" value="Genomic_DNA"/>
</dbReference>
<evidence type="ECO:0000313" key="1">
    <source>
        <dbReference type="EMBL" id="KUM47986.1"/>
    </source>
</evidence>
<proteinExistence type="predicted"/>
<dbReference type="AlphaFoldDB" id="A0A101LZ16"/>
<reference evidence="1" key="1">
    <citation type="journal article" date="2015" name="Genome Biol. Evol.">
        <title>Organellar Genomes of White Spruce (Picea glauca): Assembly and Annotation.</title>
        <authorList>
            <person name="Jackman S.D."/>
            <person name="Warren R.L."/>
            <person name="Gibb E.A."/>
            <person name="Vandervalk B.P."/>
            <person name="Mohamadi H."/>
            <person name="Chu J."/>
            <person name="Raymond A."/>
            <person name="Pleasance S."/>
            <person name="Coope R."/>
            <person name="Wildung M.R."/>
            <person name="Ritland C.E."/>
            <person name="Bousquet J."/>
            <person name="Jones S.J."/>
            <person name="Bohlmann J."/>
            <person name="Birol I."/>
        </authorList>
    </citation>
    <scope>NUCLEOTIDE SEQUENCE [LARGE SCALE GENOMIC DNA]</scope>
    <source>
        <tissue evidence="1">Flushing bud</tissue>
    </source>
</reference>
<protein>
    <submittedName>
        <fullName evidence="1">Uncharacterized protein</fullName>
    </submittedName>
</protein>
<comment type="caution">
    <text evidence="1">The sequence shown here is derived from an EMBL/GenBank/DDBJ whole genome shotgun (WGS) entry which is preliminary data.</text>
</comment>
<keyword evidence="1" id="KW-0496">Mitochondrion</keyword>
<accession>A0A101LZ16</accession>
<geneLocation type="mitochondrion" evidence="1"/>
<gene>
    <name evidence="1" type="ORF">ABT39_MTgene4981</name>
</gene>
<organism evidence="1">
    <name type="scientific">Picea glauca</name>
    <name type="common">White spruce</name>
    <name type="synonym">Pinus glauca</name>
    <dbReference type="NCBI Taxonomy" id="3330"/>
    <lineage>
        <taxon>Eukaryota</taxon>
        <taxon>Viridiplantae</taxon>
        <taxon>Streptophyta</taxon>
        <taxon>Embryophyta</taxon>
        <taxon>Tracheophyta</taxon>
        <taxon>Spermatophyta</taxon>
        <taxon>Pinopsida</taxon>
        <taxon>Pinidae</taxon>
        <taxon>Conifers I</taxon>
        <taxon>Pinales</taxon>
        <taxon>Pinaceae</taxon>
        <taxon>Picea</taxon>
    </lineage>
</organism>
<name>A0A101LZ16_PICGL</name>
<sequence length="130" mass="14852">MVCPHPARLHSHSESWSVPHPRRQDCFARENIHFTYWRPTQRASQLRYPRSFPEGPYKKISSAYLSPLTLPDQSLRKCSPKGSSVSVYPSPNSSLYFFPQSLNSPIFISSPKACHPPPEGWWGSWLLVGL</sequence>